<dbReference type="EMBL" id="FUWR01000015">
    <property type="protein sequence ID" value="SKA08482.1"/>
    <property type="molecule type" value="Genomic_DNA"/>
</dbReference>
<dbReference type="InterPro" id="IPR036737">
    <property type="entry name" value="OmpA-like_sf"/>
</dbReference>
<dbReference type="Proteomes" id="UP000190102">
    <property type="component" value="Unassembled WGS sequence"/>
</dbReference>
<dbReference type="GO" id="GO:0009279">
    <property type="term" value="C:cell outer membrane"/>
    <property type="evidence" value="ECO:0007669"/>
    <property type="project" value="UniProtKB-SubCell"/>
</dbReference>
<dbReference type="Gene3D" id="3.30.1330.60">
    <property type="entry name" value="OmpA-like domain"/>
    <property type="match status" value="1"/>
</dbReference>
<feature type="domain" description="OmpA-like" evidence="5">
    <location>
        <begin position="135"/>
        <end position="257"/>
    </location>
</feature>
<keyword evidence="7" id="KW-1185">Reference proteome</keyword>
<evidence type="ECO:0000256" key="2">
    <source>
        <dbReference type="ARBA" id="ARBA00023136"/>
    </source>
</evidence>
<dbReference type="AlphaFoldDB" id="A0A1T4QXH7"/>
<proteinExistence type="predicted"/>
<dbReference type="PANTHER" id="PTHR30329:SF21">
    <property type="entry name" value="LIPOPROTEIN YIAD-RELATED"/>
    <property type="match status" value="1"/>
</dbReference>
<dbReference type="InterPro" id="IPR006665">
    <property type="entry name" value="OmpA-like"/>
</dbReference>
<evidence type="ECO:0000256" key="3">
    <source>
        <dbReference type="ARBA" id="ARBA00023237"/>
    </source>
</evidence>
<dbReference type="STRING" id="115783.SAMN02745119_02591"/>
<keyword evidence="2 4" id="KW-0472">Membrane</keyword>
<dbReference type="SUPFAM" id="SSF103088">
    <property type="entry name" value="OmpA-like"/>
    <property type="match status" value="1"/>
</dbReference>
<evidence type="ECO:0000313" key="6">
    <source>
        <dbReference type="EMBL" id="SKA08482.1"/>
    </source>
</evidence>
<evidence type="ECO:0000256" key="1">
    <source>
        <dbReference type="ARBA" id="ARBA00004442"/>
    </source>
</evidence>
<protein>
    <submittedName>
        <fullName evidence="6">Outer membrane protein OmpA</fullName>
    </submittedName>
</protein>
<sequence length="257" mass="28427">MKYLNKTIKYIFALFTLSMVFGCAGMEYNVKQDRYFHKELVDADLAVDAARAAGKEKQCPVEFREAEALKNKAYSVYAACHTQEGIDLANQAIAKANALCPPTPVAASQPEPVVIVVAEPQAEEKVVVVASEKQAEKVVVLALEDIHFDFGQSTLTPETKTILKRNIQLLKDNPKAKVRVAGYTSASGTEEYNQKLSERRATAVKEYLIEEGVITRERLTKIGYGESTPATYESAPKNLYSPAAKSNMRVLFEIVLE</sequence>
<dbReference type="InterPro" id="IPR006664">
    <property type="entry name" value="OMP_bac"/>
</dbReference>
<dbReference type="PROSITE" id="PS51123">
    <property type="entry name" value="OMPA_2"/>
    <property type="match status" value="1"/>
</dbReference>
<dbReference type="PROSITE" id="PS51257">
    <property type="entry name" value="PROKAR_LIPOPROTEIN"/>
    <property type="match status" value="1"/>
</dbReference>
<organism evidence="6 7">
    <name type="scientific">Trichlorobacter thiogenes</name>
    <dbReference type="NCBI Taxonomy" id="115783"/>
    <lineage>
        <taxon>Bacteria</taxon>
        <taxon>Pseudomonadati</taxon>
        <taxon>Thermodesulfobacteriota</taxon>
        <taxon>Desulfuromonadia</taxon>
        <taxon>Geobacterales</taxon>
        <taxon>Geobacteraceae</taxon>
        <taxon>Trichlorobacter</taxon>
    </lineage>
</organism>
<dbReference type="PANTHER" id="PTHR30329">
    <property type="entry name" value="STATOR ELEMENT OF FLAGELLAR MOTOR COMPLEX"/>
    <property type="match status" value="1"/>
</dbReference>
<evidence type="ECO:0000259" key="5">
    <source>
        <dbReference type="PROSITE" id="PS51123"/>
    </source>
</evidence>
<evidence type="ECO:0000256" key="4">
    <source>
        <dbReference type="PROSITE-ProRule" id="PRU00473"/>
    </source>
</evidence>
<dbReference type="OrthoDB" id="9805566at2"/>
<dbReference type="PRINTS" id="PR01021">
    <property type="entry name" value="OMPADOMAIN"/>
</dbReference>
<comment type="subcellular location">
    <subcellularLocation>
        <location evidence="1">Cell outer membrane</location>
    </subcellularLocation>
</comment>
<dbReference type="CDD" id="cd07185">
    <property type="entry name" value="OmpA_C-like"/>
    <property type="match status" value="1"/>
</dbReference>
<gene>
    <name evidence="6" type="ORF">SAMN02745119_02591</name>
</gene>
<evidence type="ECO:0000313" key="7">
    <source>
        <dbReference type="Proteomes" id="UP000190102"/>
    </source>
</evidence>
<accession>A0A1T4QXH7</accession>
<dbReference type="RefSeq" id="WP_078790847.1">
    <property type="nucleotide sequence ID" value="NZ_FUWR01000015.1"/>
</dbReference>
<dbReference type="InterPro" id="IPR050330">
    <property type="entry name" value="Bact_OuterMem_StrucFunc"/>
</dbReference>
<keyword evidence="3" id="KW-0998">Cell outer membrane</keyword>
<dbReference type="Pfam" id="PF00691">
    <property type="entry name" value="OmpA"/>
    <property type="match status" value="1"/>
</dbReference>
<name>A0A1T4QXH7_9BACT</name>
<reference evidence="7" key="1">
    <citation type="submission" date="2017-02" db="EMBL/GenBank/DDBJ databases">
        <authorList>
            <person name="Varghese N."/>
            <person name="Submissions S."/>
        </authorList>
    </citation>
    <scope>NUCLEOTIDE SEQUENCE [LARGE SCALE GENOMIC DNA]</scope>
    <source>
        <strain evidence="7">ATCC BAA-34</strain>
    </source>
</reference>